<protein>
    <submittedName>
        <fullName evidence="4">2-methylcitrate dehydratase PrpD</fullName>
    </submittedName>
</protein>
<dbReference type="PANTHER" id="PTHR16943">
    <property type="entry name" value="2-METHYLCITRATE DEHYDRATASE-RELATED"/>
    <property type="match status" value="1"/>
</dbReference>
<dbReference type="PANTHER" id="PTHR16943:SF8">
    <property type="entry name" value="2-METHYLCITRATE DEHYDRATASE"/>
    <property type="match status" value="1"/>
</dbReference>
<dbReference type="GO" id="GO:0016829">
    <property type="term" value="F:lyase activity"/>
    <property type="evidence" value="ECO:0007669"/>
    <property type="project" value="InterPro"/>
</dbReference>
<sequence>MTTATQRVAQFVSGFELSSAPEAVFEKAKVTLLHDLGVALAGHQSAGPAFELAADIGRCEDGARLPVAGTRVTVEQAALATGALMHARTQDDTQLSVLTHLGCTVLPSLLALGDRADTSGRSFLTAMVAGYEATSAIAAQHAATSTKRGLRATSIYGPFGSAAACARLLGLTDEQTANALGLAAAFGGGTNQTWVAGTQEWQYQVGSASRNGMIAALLAQKGVSGAPDALEGVMGHFAAFAGSSDGADEIGRELGSRWQILDVTYKPFPICAINQVPVTVLTDLVSRHDVGEHEVEAVTLRLSPAEAAYPGTDEHGPFTDVGGSLMSAPYCLAVAIRKRTVRLGDLRDFDDETLMSLVRRVEIVPDPELPANSCRLSVRTGRGDFTAEYIATPETFNWDRVETADRLSAIVDDMPFGKDRLDEFVDVVLDIENRPLRDLVTATIA</sequence>
<dbReference type="InterPro" id="IPR045337">
    <property type="entry name" value="MmgE_PrpD_C"/>
</dbReference>
<dbReference type="InterPro" id="IPR036148">
    <property type="entry name" value="MmgE/PrpD_sf"/>
</dbReference>
<keyword evidence="5" id="KW-1185">Reference proteome</keyword>
<dbReference type="InterPro" id="IPR045336">
    <property type="entry name" value="MmgE_PrpD_N"/>
</dbReference>
<dbReference type="AlphaFoldDB" id="A0A543PG56"/>
<gene>
    <name evidence="4" type="ORF">FHU33_2479</name>
</gene>
<evidence type="ECO:0000259" key="2">
    <source>
        <dbReference type="Pfam" id="PF03972"/>
    </source>
</evidence>
<accession>A0A543PG56</accession>
<dbReference type="SUPFAM" id="SSF103378">
    <property type="entry name" value="2-methylcitrate dehydratase PrpD"/>
    <property type="match status" value="1"/>
</dbReference>
<dbReference type="Proteomes" id="UP000319865">
    <property type="component" value="Unassembled WGS sequence"/>
</dbReference>
<dbReference type="Pfam" id="PF03972">
    <property type="entry name" value="MmgE_PrpD_N"/>
    <property type="match status" value="1"/>
</dbReference>
<dbReference type="Gene3D" id="1.10.4100.10">
    <property type="entry name" value="2-methylcitrate dehydratase PrpD"/>
    <property type="match status" value="1"/>
</dbReference>
<comment type="similarity">
    <text evidence="1">Belongs to the PrpD family.</text>
</comment>
<evidence type="ECO:0000259" key="3">
    <source>
        <dbReference type="Pfam" id="PF19305"/>
    </source>
</evidence>
<reference evidence="4 5" key="1">
    <citation type="submission" date="2019-06" db="EMBL/GenBank/DDBJ databases">
        <title>Sequencing the genomes of 1000 actinobacteria strains.</title>
        <authorList>
            <person name="Klenk H.-P."/>
        </authorList>
    </citation>
    <scope>NUCLEOTIDE SEQUENCE [LARGE SCALE GENOMIC DNA]</scope>
    <source>
        <strain evidence="4 5">DSM 46837</strain>
    </source>
</reference>
<evidence type="ECO:0000313" key="5">
    <source>
        <dbReference type="Proteomes" id="UP000319865"/>
    </source>
</evidence>
<evidence type="ECO:0000313" key="4">
    <source>
        <dbReference type="EMBL" id="TQN43057.1"/>
    </source>
</evidence>
<name>A0A543PG56_9ACTN</name>
<dbReference type="EMBL" id="VFQE01000001">
    <property type="protein sequence ID" value="TQN43057.1"/>
    <property type="molecule type" value="Genomic_DNA"/>
</dbReference>
<dbReference type="RefSeq" id="WP_142025609.1">
    <property type="nucleotide sequence ID" value="NZ_VFQE01000001.1"/>
</dbReference>
<comment type="caution">
    <text evidence="4">The sequence shown here is derived from an EMBL/GenBank/DDBJ whole genome shotgun (WGS) entry which is preliminary data.</text>
</comment>
<dbReference type="InterPro" id="IPR042183">
    <property type="entry name" value="MmgE/PrpD_sf_1"/>
</dbReference>
<feature type="domain" description="MmgE/PrpD N-terminal" evidence="2">
    <location>
        <begin position="7"/>
        <end position="244"/>
    </location>
</feature>
<dbReference type="Pfam" id="PF19305">
    <property type="entry name" value="MmgE_PrpD_C"/>
    <property type="match status" value="1"/>
</dbReference>
<dbReference type="InterPro" id="IPR005656">
    <property type="entry name" value="MmgE_PrpD"/>
</dbReference>
<evidence type="ECO:0000256" key="1">
    <source>
        <dbReference type="ARBA" id="ARBA00006174"/>
    </source>
</evidence>
<feature type="domain" description="MmgE/PrpD C-terminal" evidence="3">
    <location>
        <begin position="268"/>
        <end position="394"/>
    </location>
</feature>
<organism evidence="4 5">
    <name type="scientific">Blastococcus colisei</name>
    <dbReference type="NCBI Taxonomy" id="1564162"/>
    <lineage>
        <taxon>Bacteria</taxon>
        <taxon>Bacillati</taxon>
        <taxon>Actinomycetota</taxon>
        <taxon>Actinomycetes</taxon>
        <taxon>Geodermatophilales</taxon>
        <taxon>Geodermatophilaceae</taxon>
        <taxon>Blastococcus</taxon>
    </lineage>
</organism>
<proteinExistence type="inferred from homology"/>
<dbReference type="OrthoDB" id="9797528at2"/>